<dbReference type="Pfam" id="PF04828">
    <property type="entry name" value="GFA"/>
    <property type="match status" value="1"/>
</dbReference>
<accession>A0A4P7NI86</accession>
<name>A0A4P7NI86_PYROR</name>
<gene>
    <name evidence="6" type="ORF">PoMZ_08677</name>
</gene>
<dbReference type="Proteomes" id="UP000294847">
    <property type="component" value="Chromosome 4"/>
</dbReference>
<keyword evidence="3" id="KW-0862">Zinc</keyword>
<dbReference type="InterPro" id="IPR011057">
    <property type="entry name" value="Mss4-like_sf"/>
</dbReference>
<reference evidence="6 7" key="1">
    <citation type="journal article" date="2019" name="Mol. Biol. Evol.">
        <title>Blast fungal genomes show frequent chromosomal changes, gene gains and losses, and effector gene turnover.</title>
        <authorList>
            <person name="Gomez Luciano L.B."/>
            <person name="Jason Tsai I."/>
            <person name="Chuma I."/>
            <person name="Tosa Y."/>
            <person name="Chen Y.H."/>
            <person name="Li J.Y."/>
            <person name="Li M.Y."/>
            <person name="Jade Lu M.Y."/>
            <person name="Nakayashiki H."/>
            <person name="Li W.H."/>
        </authorList>
    </citation>
    <scope>NUCLEOTIDE SEQUENCE [LARGE SCALE GENOMIC DNA]</scope>
    <source>
        <strain evidence="6">MZ5-1-6</strain>
    </source>
</reference>
<dbReference type="GO" id="GO:0046872">
    <property type="term" value="F:metal ion binding"/>
    <property type="evidence" value="ECO:0007669"/>
    <property type="project" value="UniProtKB-KW"/>
</dbReference>
<evidence type="ECO:0000256" key="2">
    <source>
        <dbReference type="ARBA" id="ARBA00022723"/>
    </source>
</evidence>
<dbReference type="PANTHER" id="PTHR33337:SF8">
    <property type="entry name" value="CENP-V_GFA DOMAIN-CONTAINING PROTEIN"/>
    <property type="match status" value="1"/>
</dbReference>
<dbReference type="PROSITE" id="PS51891">
    <property type="entry name" value="CENP_V_GFA"/>
    <property type="match status" value="1"/>
</dbReference>
<keyword evidence="2" id="KW-0479">Metal-binding</keyword>
<evidence type="ECO:0000259" key="5">
    <source>
        <dbReference type="PROSITE" id="PS51891"/>
    </source>
</evidence>
<dbReference type="VEuPathDB" id="FungiDB:M_BR32_EuGene_00115531"/>
<organism evidence="6 7">
    <name type="scientific">Pyricularia oryzae</name>
    <name type="common">Rice blast fungus</name>
    <name type="synonym">Magnaporthe oryzae</name>
    <dbReference type="NCBI Taxonomy" id="318829"/>
    <lineage>
        <taxon>Eukaryota</taxon>
        <taxon>Fungi</taxon>
        <taxon>Dikarya</taxon>
        <taxon>Ascomycota</taxon>
        <taxon>Pezizomycotina</taxon>
        <taxon>Sordariomycetes</taxon>
        <taxon>Sordariomycetidae</taxon>
        <taxon>Magnaporthales</taxon>
        <taxon>Pyriculariaceae</taxon>
        <taxon>Pyricularia</taxon>
    </lineage>
</organism>
<dbReference type="EMBL" id="CP034207">
    <property type="protein sequence ID" value="QBZ61721.1"/>
    <property type="molecule type" value="Genomic_DNA"/>
</dbReference>
<evidence type="ECO:0000313" key="6">
    <source>
        <dbReference type="EMBL" id="QBZ61721.1"/>
    </source>
</evidence>
<comment type="similarity">
    <text evidence="1">Belongs to the Gfa family.</text>
</comment>
<feature type="domain" description="CENP-V/GFA" evidence="5">
    <location>
        <begin position="29"/>
        <end position="152"/>
    </location>
</feature>
<evidence type="ECO:0000256" key="1">
    <source>
        <dbReference type="ARBA" id="ARBA00005495"/>
    </source>
</evidence>
<dbReference type="PANTHER" id="PTHR33337">
    <property type="entry name" value="GFA DOMAIN-CONTAINING PROTEIN"/>
    <property type="match status" value="1"/>
</dbReference>
<evidence type="ECO:0000313" key="7">
    <source>
        <dbReference type="Proteomes" id="UP000294847"/>
    </source>
</evidence>
<keyword evidence="4" id="KW-0456">Lyase</keyword>
<dbReference type="SUPFAM" id="SSF51316">
    <property type="entry name" value="Mss4-like"/>
    <property type="match status" value="1"/>
</dbReference>
<sequence>MAGQQPDLSQPYIPVVGHATGGYSREDEATATCYCGTVQLAFPTSKPGVEARFICHCLDCRKVTATMFASNFTVIDPYLRHIRGREALKQWTQSRTISTGNSMSNYFCGNCGSLMYRASSGLPGKYFLRIGTVDDFHLHETRLRPQLEQFVEGRVGWLQPIEGLRQVKGLHTAADLEGLP</sequence>
<dbReference type="InterPro" id="IPR006913">
    <property type="entry name" value="CENP-V/GFA"/>
</dbReference>
<dbReference type="GO" id="GO:0016846">
    <property type="term" value="F:carbon-sulfur lyase activity"/>
    <property type="evidence" value="ECO:0007669"/>
    <property type="project" value="InterPro"/>
</dbReference>
<dbReference type="AlphaFoldDB" id="A0A4P7NI86"/>
<proteinExistence type="inferred from homology"/>
<dbReference type="Gene3D" id="3.90.1590.10">
    <property type="entry name" value="glutathione-dependent formaldehyde- activating enzyme (gfa)"/>
    <property type="match status" value="1"/>
</dbReference>
<protein>
    <recommendedName>
        <fullName evidence="5">CENP-V/GFA domain-containing protein</fullName>
    </recommendedName>
</protein>
<evidence type="ECO:0000256" key="4">
    <source>
        <dbReference type="ARBA" id="ARBA00023239"/>
    </source>
</evidence>
<evidence type="ECO:0000256" key="3">
    <source>
        <dbReference type="ARBA" id="ARBA00022833"/>
    </source>
</evidence>